<organism evidence="1">
    <name type="scientific">Timema shepardi</name>
    <name type="common">Walking stick</name>
    <dbReference type="NCBI Taxonomy" id="629360"/>
    <lineage>
        <taxon>Eukaryota</taxon>
        <taxon>Metazoa</taxon>
        <taxon>Ecdysozoa</taxon>
        <taxon>Arthropoda</taxon>
        <taxon>Hexapoda</taxon>
        <taxon>Insecta</taxon>
        <taxon>Pterygota</taxon>
        <taxon>Neoptera</taxon>
        <taxon>Polyneoptera</taxon>
        <taxon>Phasmatodea</taxon>
        <taxon>Timematodea</taxon>
        <taxon>Timematoidea</taxon>
        <taxon>Timematidae</taxon>
        <taxon>Timema</taxon>
    </lineage>
</organism>
<protein>
    <submittedName>
        <fullName evidence="1">Uncharacterized protein</fullName>
    </submittedName>
</protein>
<dbReference type="AlphaFoldDB" id="A0A7R9B274"/>
<dbReference type="EMBL" id="OC004493">
    <property type="protein sequence ID" value="CAD7264538.1"/>
    <property type="molecule type" value="Genomic_DNA"/>
</dbReference>
<proteinExistence type="predicted"/>
<name>A0A7R9B274_TIMSH</name>
<sequence length="180" mass="19729">METCDISLVKQEMVEIIKTEPQNEDEFDVCGLSGIKTERGKGVMGGEYATSSVGEIPEQSYSLSQPSRAGNVILYPGILCENSLLKRLQASRSSSAFHVCGDRLCPQTRHNQPVDNSKPVLINNKAIPEGQLGPFDDISPTFMAARFNIAIINRSNTVQNKITEPLAVSRPIPGGRRDRK</sequence>
<gene>
    <name evidence="1" type="ORF">TSIB3V08_LOCUS8588</name>
</gene>
<accession>A0A7R9B274</accession>
<evidence type="ECO:0000313" key="1">
    <source>
        <dbReference type="EMBL" id="CAD7264538.1"/>
    </source>
</evidence>
<reference evidence="1" key="1">
    <citation type="submission" date="2020-11" db="EMBL/GenBank/DDBJ databases">
        <authorList>
            <person name="Tran Van P."/>
        </authorList>
    </citation>
    <scope>NUCLEOTIDE SEQUENCE</scope>
</reference>